<dbReference type="EMBL" id="FOUJ01000001">
    <property type="protein sequence ID" value="SFM21514.1"/>
    <property type="molecule type" value="Genomic_DNA"/>
</dbReference>
<sequence>MHQDFFLKFLARLFLYSKNTFVMANNRNRYIHFHLTRLIRIYTQNILHYMSEKPITNEREVYDRINEYRKEQRTSALTSYDVYPFIETQSSDLHPDIVLRIIILGNVCAWGIYDTACQHFENYIQAFRHYQVFNI</sequence>
<dbReference type="STRING" id="487685.SAMN04488696_0396"/>
<reference evidence="2" key="1">
    <citation type="submission" date="2016-10" db="EMBL/GenBank/DDBJ databases">
        <authorList>
            <person name="Varghese N."/>
            <person name="Submissions S."/>
        </authorList>
    </citation>
    <scope>NUCLEOTIDE SEQUENCE [LARGE SCALE GENOMIC DNA]</scope>
    <source>
        <strain evidence="2">Mob M</strain>
    </source>
</reference>
<dbReference type="AlphaFoldDB" id="A0A1I4P0Z7"/>
<evidence type="ECO:0000313" key="2">
    <source>
        <dbReference type="Proteomes" id="UP000198535"/>
    </source>
</evidence>
<evidence type="ECO:0000313" key="1">
    <source>
        <dbReference type="EMBL" id="SFM21514.1"/>
    </source>
</evidence>
<keyword evidence="2" id="KW-1185">Reference proteome</keyword>
<dbReference type="Proteomes" id="UP000198535">
    <property type="component" value="Unassembled WGS sequence"/>
</dbReference>
<accession>A0A1I4P0Z7</accession>
<gene>
    <name evidence="1" type="ORF">SAMN04488696_0396</name>
</gene>
<proteinExistence type="predicted"/>
<protein>
    <submittedName>
        <fullName evidence="1">Uncharacterized protein</fullName>
    </submittedName>
</protein>
<name>A0A1I4P0Z7_9EURY</name>
<organism evidence="1 2">
    <name type="scientific">Methanolobus profundi</name>
    <dbReference type="NCBI Taxonomy" id="487685"/>
    <lineage>
        <taxon>Archaea</taxon>
        <taxon>Methanobacteriati</taxon>
        <taxon>Methanobacteriota</taxon>
        <taxon>Stenosarchaea group</taxon>
        <taxon>Methanomicrobia</taxon>
        <taxon>Methanosarcinales</taxon>
        <taxon>Methanosarcinaceae</taxon>
        <taxon>Methanolobus</taxon>
    </lineage>
</organism>